<gene>
    <name evidence="1" type="ORF">GEV33_004230</name>
</gene>
<dbReference type="AlphaFoldDB" id="A0A8J6HR93"/>
<proteinExistence type="predicted"/>
<name>A0A8J6HR93_TENMO</name>
<evidence type="ECO:0000313" key="2">
    <source>
        <dbReference type="Proteomes" id="UP000719412"/>
    </source>
</evidence>
<sequence length="89" mass="9174">MGGNGPGKRRERARRGFFIATVGLRAAGDSRLGRWGSSAQRGVRVLSAGRNTGSGADSVDAVHAVGSALIFCTGSEKERNFSGTGSVSY</sequence>
<reference evidence="1" key="1">
    <citation type="journal article" date="2020" name="J Insects Food Feed">
        <title>The yellow mealworm (Tenebrio molitor) genome: a resource for the emerging insects as food and feed industry.</title>
        <authorList>
            <person name="Eriksson T."/>
            <person name="Andere A."/>
            <person name="Kelstrup H."/>
            <person name="Emery V."/>
            <person name="Picard C."/>
        </authorList>
    </citation>
    <scope>NUCLEOTIDE SEQUENCE</scope>
    <source>
        <strain evidence="1">Stoneville</strain>
        <tissue evidence="1">Whole head</tissue>
    </source>
</reference>
<evidence type="ECO:0000313" key="1">
    <source>
        <dbReference type="EMBL" id="KAH0818561.1"/>
    </source>
</evidence>
<dbReference type="Proteomes" id="UP000719412">
    <property type="component" value="Unassembled WGS sequence"/>
</dbReference>
<keyword evidence="2" id="KW-1185">Reference proteome</keyword>
<dbReference type="EMBL" id="JABDTM020017302">
    <property type="protein sequence ID" value="KAH0818561.1"/>
    <property type="molecule type" value="Genomic_DNA"/>
</dbReference>
<comment type="caution">
    <text evidence="1">The sequence shown here is derived from an EMBL/GenBank/DDBJ whole genome shotgun (WGS) entry which is preliminary data.</text>
</comment>
<protein>
    <submittedName>
        <fullName evidence="1">Uncharacterized protein</fullName>
    </submittedName>
</protein>
<organism evidence="1 2">
    <name type="scientific">Tenebrio molitor</name>
    <name type="common">Yellow mealworm beetle</name>
    <dbReference type="NCBI Taxonomy" id="7067"/>
    <lineage>
        <taxon>Eukaryota</taxon>
        <taxon>Metazoa</taxon>
        <taxon>Ecdysozoa</taxon>
        <taxon>Arthropoda</taxon>
        <taxon>Hexapoda</taxon>
        <taxon>Insecta</taxon>
        <taxon>Pterygota</taxon>
        <taxon>Neoptera</taxon>
        <taxon>Endopterygota</taxon>
        <taxon>Coleoptera</taxon>
        <taxon>Polyphaga</taxon>
        <taxon>Cucujiformia</taxon>
        <taxon>Tenebrionidae</taxon>
        <taxon>Tenebrio</taxon>
    </lineage>
</organism>
<reference evidence="1" key="2">
    <citation type="submission" date="2021-08" db="EMBL/GenBank/DDBJ databases">
        <authorList>
            <person name="Eriksson T."/>
        </authorList>
    </citation>
    <scope>NUCLEOTIDE SEQUENCE</scope>
    <source>
        <strain evidence="1">Stoneville</strain>
        <tissue evidence="1">Whole head</tissue>
    </source>
</reference>
<accession>A0A8J6HR93</accession>